<dbReference type="PANTHER" id="PTHR38390">
    <property type="entry name" value="OS01G0103900 PROTEIN"/>
    <property type="match status" value="1"/>
</dbReference>
<dbReference type="PANTHER" id="PTHR38390:SF2">
    <property type="entry name" value="OS01G0103900 PROTEIN"/>
    <property type="match status" value="1"/>
</dbReference>
<dbReference type="OrthoDB" id="1906673at2759"/>
<evidence type="ECO:0000313" key="2">
    <source>
        <dbReference type="EMBL" id="KMZ58208.1"/>
    </source>
</evidence>
<organism evidence="2 3">
    <name type="scientific">Zostera marina</name>
    <name type="common">Eelgrass</name>
    <dbReference type="NCBI Taxonomy" id="29655"/>
    <lineage>
        <taxon>Eukaryota</taxon>
        <taxon>Viridiplantae</taxon>
        <taxon>Streptophyta</taxon>
        <taxon>Embryophyta</taxon>
        <taxon>Tracheophyta</taxon>
        <taxon>Spermatophyta</taxon>
        <taxon>Magnoliopsida</taxon>
        <taxon>Liliopsida</taxon>
        <taxon>Zosteraceae</taxon>
        <taxon>Zostera</taxon>
    </lineage>
</organism>
<dbReference type="EMBL" id="LFYR01001977">
    <property type="protein sequence ID" value="KMZ58208.1"/>
    <property type="molecule type" value="Genomic_DNA"/>
</dbReference>
<evidence type="ECO:0000313" key="3">
    <source>
        <dbReference type="Proteomes" id="UP000036987"/>
    </source>
</evidence>
<comment type="caution">
    <text evidence="2">The sequence shown here is derived from an EMBL/GenBank/DDBJ whole genome shotgun (WGS) entry which is preliminary data.</text>
</comment>
<dbReference type="OMA" id="LECYYLL"/>
<evidence type="ECO:0000256" key="1">
    <source>
        <dbReference type="SAM" id="MobiDB-lite"/>
    </source>
</evidence>
<reference evidence="3" key="1">
    <citation type="journal article" date="2016" name="Nature">
        <title>The genome of the seagrass Zostera marina reveals angiosperm adaptation to the sea.</title>
        <authorList>
            <person name="Olsen J.L."/>
            <person name="Rouze P."/>
            <person name="Verhelst B."/>
            <person name="Lin Y.-C."/>
            <person name="Bayer T."/>
            <person name="Collen J."/>
            <person name="Dattolo E."/>
            <person name="De Paoli E."/>
            <person name="Dittami S."/>
            <person name="Maumus F."/>
            <person name="Michel G."/>
            <person name="Kersting A."/>
            <person name="Lauritano C."/>
            <person name="Lohaus R."/>
            <person name="Toepel M."/>
            <person name="Tonon T."/>
            <person name="Vanneste K."/>
            <person name="Amirebrahimi M."/>
            <person name="Brakel J."/>
            <person name="Bostroem C."/>
            <person name="Chovatia M."/>
            <person name="Grimwood J."/>
            <person name="Jenkins J.W."/>
            <person name="Jueterbock A."/>
            <person name="Mraz A."/>
            <person name="Stam W.T."/>
            <person name="Tice H."/>
            <person name="Bornberg-Bauer E."/>
            <person name="Green P.J."/>
            <person name="Pearson G.A."/>
            <person name="Procaccini G."/>
            <person name="Duarte C.M."/>
            <person name="Schmutz J."/>
            <person name="Reusch T.B.H."/>
            <person name="Van de Peer Y."/>
        </authorList>
    </citation>
    <scope>NUCLEOTIDE SEQUENCE [LARGE SCALE GENOMIC DNA]</scope>
    <source>
        <strain evidence="3">cv. Finnish</strain>
    </source>
</reference>
<name>A0A0K9NNM6_ZOSMR</name>
<dbReference type="AlphaFoldDB" id="A0A0K9NNM6"/>
<feature type="region of interest" description="Disordered" evidence="1">
    <location>
        <begin position="572"/>
        <end position="601"/>
    </location>
</feature>
<gene>
    <name evidence="2" type="ORF">ZOSMA_79G00510</name>
</gene>
<sequence length="601" mass="68760">MTLLCFLLDLRTIPPSLLREIKQSLLQLANLYAISVWNEAEDRPFTPLQDRIGLCYLHRNMMLNSDEIKIAYSPWGNFNLRNFHHAVNNIPMDNYLLESGSVDSSRSNNLDVEFRKLLSHESLYPWNGKYALKKLIFISSYMITIDESLRKVIMEAAEQCIMVEFIMLEQDHYHDLPYRSELFLDSISDLENCVFRRYTPDFRVFCGLVKKWMQELNGEPVQAVFIFDGNIAGFKNKIYCSLNASSSPIVDGFHISQTCRCHGRPIESIISKTIKKLSCPVTNCNIEASEANRNAVEVGDNTLLFLPSSHDFLKKQKVPLLITFNISERINLSSLDEVFHGLRVSLSQMDQGLVCVSRFNTETMKTTIFQCYYVLQPSNCGPMLLRRLAALEEVLPIPVSMLSDMNVSDDTMVSIRASISNLKLTDYDPLMHVRGFHMKLNSLVNESLESGTIPEQAVFKSTDRTTFGSEDLVLSQSITKNCEVEMQTVDDKMNDNDDMSSITKEWEQLLVVDNVKDCRLSPSFSKYVTEKEEILTSQKKHIGEQTSRILERLEPPKQPKLVRTTPIIGSGVQKKPLLPINSQNNEQKKPLKPSFHRLKRK</sequence>
<accession>A0A0K9NNM6</accession>
<protein>
    <submittedName>
        <fullName evidence="2">Uncharacterized protein</fullName>
    </submittedName>
</protein>
<proteinExistence type="predicted"/>
<keyword evidence="3" id="KW-1185">Reference proteome</keyword>
<feature type="compositionally biased region" description="Basic residues" evidence="1">
    <location>
        <begin position="590"/>
        <end position="601"/>
    </location>
</feature>
<dbReference type="Proteomes" id="UP000036987">
    <property type="component" value="Unassembled WGS sequence"/>
</dbReference>